<dbReference type="GO" id="GO:0003700">
    <property type="term" value="F:DNA-binding transcription factor activity"/>
    <property type="evidence" value="ECO:0007669"/>
    <property type="project" value="TreeGrafter"/>
</dbReference>
<dbReference type="SUPFAM" id="SSF46689">
    <property type="entry name" value="Homeodomain-like"/>
    <property type="match status" value="1"/>
</dbReference>
<evidence type="ECO:0000313" key="4">
    <source>
        <dbReference type="EMBL" id="UZF43585.1"/>
    </source>
</evidence>
<proteinExistence type="predicted"/>
<dbReference type="EMBL" id="CP083974">
    <property type="protein sequence ID" value="UZF43585.1"/>
    <property type="molecule type" value="Genomic_DNA"/>
</dbReference>
<accession>A0AA46WTD3</accession>
<feature type="domain" description="HTH tetR-type" evidence="3">
    <location>
        <begin position="17"/>
        <end position="76"/>
    </location>
</feature>
<dbReference type="InterPro" id="IPR050109">
    <property type="entry name" value="HTH-type_TetR-like_transc_reg"/>
</dbReference>
<dbReference type="RefSeq" id="WP_085468496.1">
    <property type="nucleotide sequence ID" value="NZ_CP083974.1"/>
</dbReference>
<evidence type="ECO:0000256" key="1">
    <source>
        <dbReference type="ARBA" id="ARBA00023125"/>
    </source>
</evidence>
<dbReference type="PANTHER" id="PTHR30055">
    <property type="entry name" value="HTH-TYPE TRANSCRIPTIONAL REGULATOR RUTR"/>
    <property type="match status" value="1"/>
</dbReference>
<name>A0AA46WTD3_RHORH</name>
<dbReference type="InterPro" id="IPR001647">
    <property type="entry name" value="HTH_TetR"/>
</dbReference>
<sequence>MIDRVTVPQNRLERRKLRTRTALISAAQSLLAAGNQNVPVLQITQLADVGMGSFYNHFETKEQLFEAAVDNALEALGDVLDALTDHLTDPAEIFAHSVRLTGRLHRLAPKMSKVVLSAAPGQMSSDRGLAARARRDLASGIEAGRFSIPDLDLTLVVVSGAVVFLGQLLHDQPDRDDAAASDRITEDLLRFVGVPDEEARAICAQPLPDLQQLLADTAIC</sequence>
<dbReference type="AlphaFoldDB" id="A0AA46WTD3"/>
<protein>
    <submittedName>
        <fullName evidence="4">TetR/AcrR family transcriptional regulator</fullName>
    </submittedName>
</protein>
<dbReference type="PANTHER" id="PTHR30055:SF223">
    <property type="entry name" value="HTH-TYPE TRANSCRIPTIONAL REGULATOR UIDR"/>
    <property type="match status" value="1"/>
</dbReference>
<evidence type="ECO:0000256" key="2">
    <source>
        <dbReference type="PROSITE-ProRule" id="PRU00335"/>
    </source>
</evidence>
<reference evidence="4 5" key="1">
    <citation type="journal article" date="2021" name="Front. Microbiol.">
        <title>Bacterial Transformation of Aromatic Monomers in Softwood Black Liquor.</title>
        <authorList>
            <person name="Navas L.E."/>
            <person name="Dexter G."/>
            <person name="Liu J."/>
            <person name="Levy-Booth D."/>
            <person name="Cho M."/>
            <person name="Jang S.K."/>
            <person name="Mansfield S.D."/>
            <person name="Renneckar S."/>
            <person name="Mohn W.W."/>
            <person name="Eltis L.D."/>
        </authorList>
    </citation>
    <scope>NUCLEOTIDE SEQUENCE [LARGE SCALE GENOMIC DNA]</scope>
    <source>
        <strain evidence="4 5">GD02</strain>
    </source>
</reference>
<gene>
    <name evidence="4" type="ORF">KUM34_017025</name>
</gene>
<dbReference type="InterPro" id="IPR009057">
    <property type="entry name" value="Homeodomain-like_sf"/>
</dbReference>
<dbReference type="PROSITE" id="PS50977">
    <property type="entry name" value="HTH_TETR_2"/>
    <property type="match status" value="1"/>
</dbReference>
<dbReference type="Gene3D" id="1.10.357.10">
    <property type="entry name" value="Tetracycline Repressor, domain 2"/>
    <property type="match status" value="1"/>
</dbReference>
<feature type="DNA-binding region" description="H-T-H motif" evidence="2">
    <location>
        <begin position="39"/>
        <end position="58"/>
    </location>
</feature>
<dbReference type="GO" id="GO:0000976">
    <property type="term" value="F:transcription cis-regulatory region binding"/>
    <property type="evidence" value="ECO:0007669"/>
    <property type="project" value="TreeGrafter"/>
</dbReference>
<evidence type="ECO:0000313" key="5">
    <source>
        <dbReference type="Proteomes" id="UP001162740"/>
    </source>
</evidence>
<dbReference type="Pfam" id="PF00440">
    <property type="entry name" value="TetR_N"/>
    <property type="match status" value="1"/>
</dbReference>
<dbReference type="Proteomes" id="UP001162740">
    <property type="component" value="Chromosome"/>
</dbReference>
<evidence type="ECO:0000259" key="3">
    <source>
        <dbReference type="PROSITE" id="PS50977"/>
    </source>
</evidence>
<organism evidence="4 5">
    <name type="scientific">Rhodococcus rhodochrous</name>
    <dbReference type="NCBI Taxonomy" id="1829"/>
    <lineage>
        <taxon>Bacteria</taxon>
        <taxon>Bacillati</taxon>
        <taxon>Actinomycetota</taxon>
        <taxon>Actinomycetes</taxon>
        <taxon>Mycobacteriales</taxon>
        <taxon>Nocardiaceae</taxon>
        <taxon>Rhodococcus</taxon>
    </lineage>
</organism>
<keyword evidence="1 2" id="KW-0238">DNA-binding</keyword>
<dbReference type="InterPro" id="IPR049513">
    <property type="entry name" value="TetR_C_40"/>
</dbReference>
<dbReference type="Pfam" id="PF21306">
    <property type="entry name" value="TetR_C_40"/>
    <property type="match status" value="1"/>
</dbReference>